<name>A0A7C9N4T2_9ACTN</name>
<proteinExistence type="predicted"/>
<feature type="region of interest" description="Disordered" evidence="1">
    <location>
        <begin position="37"/>
        <end position="72"/>
    </location>
</feature>
<protein>
    <submittedName>
        <fullName evidence="3">Uncharacterized protein</fullName>
    </submittedName>
</protein>
<evidence type="ECO:0000256" key="2">
    <source>
        <dbReference type="SAM" id="SignalP"/>
    </source>
</evidence>
<gene>
    <name evidence="3" type="ORF">GT755_22840</name>
</gene>
<sequence>MLSAILLFTVILCGVGPHAQAESSLDAATSLSTTAVVDHHPDPAPGSHDHGSCEDTAQSGADHRGLVSPLRSPDEQPLLIKLPAIEKSALGATRLVFDAGFDLLPPFGVHLLNLLCMTRV</sequence>
<keyword evidence="4" id="KW-1185">Reference proteome</keyword>
<evidence type="ECO:0000256" key="1">
    <source>
        <dbReference type="SAM" id="MobiDB-lite"/>
    </source>
</evidence>
<dbReference type="EMBL" id="WXEW01000006">
    <property type="protein sequence ID" value="NAS24514.1"/>
    <property type="molecule type" value="Genomic_DNA"/>
</dbReference>
<evidence type="ECO:0000313" key="3">
    <source>
        <dbReference type="EMBL" id="NAS24514.1"/>
    </source>
</evidence>
<feature type="signal peptide" evidence="2">
    <location>
        <begin position="1"/>
        <end position="21"/>
    </location>
</feature>
<dbReference type="RefSeq" id="WP_161481648.1">
    <property type="nucleotide sequence ID" value="NZ_WXEW01000006.1"/>
</dbReference>
<dbReference type="Proteomes" id="UP000479526">
    <property type="component" value="Unassembled WGS sequence"/>
</dbReference>
<reference evidence="3 4" key="1">
    <citation type="submission" date="2020-01" db="EMBL/GenBank/DDBJ databases">
        <title>Herbidospora sp. NEAU-GS84 nov., a novel actinomycete isolated from soil.</title>
        <authorList>
            <person name="Han L."/>
        </authorList>
    </citation>
    <scope>NUCLEOTIDE SEQUENCE [LARGE SCALE GENOMIC DNA]</scope>
    <source>
        <strain evidence="3 4">NEAU-GS84</strain>
    </source>
</reference>
<comment type="caution">
    <text evidence="3">The sequence shown here is derived from an EMBL/GenBank/DDBJ whole genome shotgun (WGS) entry which is preliminary data.</text>
</comment>
<feature type="compositionally biased region" description="Basic and acidic residues" evidence="1">
    <location>
        <begin position="37"/>
        <end position="53"/>
    </location>
</feature>
<accession>A0A7C9N4T2</accession>
<evidence type="ECO:0000313" key="4">
    <source>
        <dbReference type="Proteomes" id="UP000479526"/>
    </source>
</evidence>
<organism evidence="3 4">
    <name type="scientific">Herbidospora solisilvae</name>
    <dbReference type="NCBI Taxonomy" id="2696284"/>
    <lineage>
        <taxon>Bacteria</taxon>
        <taxon>Bacillati</taxon>
        <taxon>Actinomycetota</taxon>
        <taxon>Actinomycetes</taxon>
        <taxon>Streptosporangiales</taxon>
        <taxon>Streptosporangiaceae</taxon>
        <taxon>Herbidospora</taxon>
    </lineage>
</organism>
<feature type="chain" id="PRO_5028825698" evidence="2">
    <location>
        <begin position="22"/>
        <end position="120"/>
    </location>
</feature>
<dbReference type="AlphaFoldDB" id="A0A7C9N4T2"/>
<keyword evidence="2" id="KW-0732">Signal</keyword>